<reference evidence="2 4" key="1">
    <citation type="submission" date="2016-08" db="EMBL/GenBank/DDBJ databases">
        <title>Complete genome sequence of Acinetobacter baylyi strain GFJ2.</title>
        <authorList>
            <person name="Tabata M."/>
            <person name="Kuboki S."/>
            <person name="Gibu N."/>
            <person name="Kinouchi Y."/>
            <person name="Vangnai A."/>
            <person name="Kasai D."/>
            <person name="Fukuda M."/>
        </authorList>
    </citation>
    <scope>NUCLEOTIDE SEQUENCE [LARGE SCALE GENOMIC DNA]</scope>
    <source>
        <strain evidence="2 4">GFJ2</strain>
    </source>
</reference>
<feature type="transmembrane region" description="Helical" evidence="1">
    <location>
        <begin position="6"/>
        <end position="24"/>
    </location>
</feature>
<dbReference type="GeneID" id="67512774"/>
<dbReference type="NCBIfam" id="NF045538">
    <property type="entry name" value="AciT"/>
    <property type="match status" value="1"/>
</dbReference>
<dbReference type="eggNOG" id="ENOG5033P6E">
    <property type="taxonomic scope" value="Bacteria"/>
</dbReference>
<protein>
    <submittedName>
        <fullName evidence="2">Uncharacterized protein</fullName>
    </submittedName>
</protein>
<evidence type="ECO:0000313" key="2">
    <source>
        <dbReference type="EMBL" id="APV36805.1"/>
    </source>
</evidence>
<dbReference type="AlphaFoldDB" id="A0A1P8EKR2"/>
<dbReference type="Proteomes" id="UP001256400">
    <property type="component" value="Chromosome"/>
</dbReference>
<dbReference type="RefSeq" id="WP_004933743.1">
    <property type="nucleotide sequence ID" value="NZ_BBNM01000002.1"/>
</dbReference>
<accession>A0A1P8EKR2</accession>
<sequence length="111" mass="12679">MVTASFATLLGVGMIVLALAVVFFSPYRHWLGFMFAGMFFWGLIEVVRFGVQTVFELPVTYSYLAALSLSMVTVTIILLREDKRAQKALANRQYIEHTPVYEDDQQQYSSR</sequence>
<feature type="transmembrane region" description="Helical" evidence="1">
    <location>
        <begin position="31"/>
        <end position="49"/>
    </location>
</feature>
<dbReference type="KEGG" id="asol:BEN76_12595"/>
<proteinExistence type="predicted"/>
<dbReference type="InterPro" id="IPR053771">
    <property type="entry name" value="AciT"/>
</dbReference>
<evidence type="ECO:0000313" key="3">
    <source>
        <dbReference type="EMBL" id="WND06470.1"/>
    </source>
</evidence>
<dbReference type="EMBL" id="CP016896">
    <property type="protein sequence ID" value="APV36805.1"/>
    <property type="molecule type" value="Genomic_DNA"/>
</dbReference>
<dbReference type="EMBL" id="CP134206">
    <property type="protein sequence ID" value="WND06470.1"/>
    <property type="molecule type" value="Genomic_DNA"/>
</dbReference>
<gene>
    <name evidence="2" type="ORF">BEN76_12595</name>
    <name evidence="3" type="ORF">RHP80_04805</name>
</gene>
<feature type="transmembrane region" description="Helical" evidence="1">
    <location>
        <begin position="61"/>
        <end position="79"/>
    </location>
</feature>
<organism evidence="2 4">
    <name type="scientific">Acinetobacter soli</name>
    <dbReference type="NCBI Taxonomy" id="487316"/>
    <lineage>
        <taxon>Bacteria</taxon>
        <taxon>Pseudomonadati</taxon>
        <taxon>Pseudomonadota</taxon>
        <taxon>Gammaproteobacteria</taxon>
        <taxon>Moraxellales</taxon>
        <taxon>Moraxellaceae</taxon>
        <taxon>Acinetobacter</taxon>
    </lineage>
</organism>
<keyword evidence="1" id="KW-0812">Transmembrane</keyword>
<keyword evidence="1" id="KW-1133">Transmembrane helix</keyword>
<name>A0A1P8EKR2_9GAMM</name>
<reference evidence="3" key="2">
    <citation type="submission" date="2023-09" db="EMBL/GenBank/DDBJ databases">
        <title>Acinetobacter soli.</title>
        <authorList>
            <person name="Kim B."/>
            <person name="Kim D."/>
            <person name="Park D."/>
        </authorList>
    </citation>
    <scope>NUCLEOTIDE SEQUENCE</scope>
    <source>
        <strain evidence="3">2023.05</strain>
    </source>
</reference>
<evidence type="ECO:0000256" key="1">
    <source>
        <dbReference type="SAM" id="Phobius"/>
    </source>
</evidence>
<dbReference type="Proteomes" id="UP000185674">
    <property type="component" value="Chromosome"/>
</dbReference>
<evidence type="ECO:0000313" key="4">
    <source>
        <dbReference type="Proteomes" id="UP000185674"/>
    </source>
</evidence>
<keyword evidence="1" id="KW-0472">Membrane</keyword>